<dbReference type="EMBL" id="LS483476">
    <property type="protein sequence ID" value="SQI58914.1"/>
    <property type="molecule type" value="Genomic_DNA"/>
</dbReference>
<keyword evidence="1" id="KW-0472">Membrane</keyword>
<keyword evidence="1" id="KW-1133">Transmembrane helix</keyword>
<protein>
    <submittedName>
        <fullName evidence="2">Uncharacterized protein</fullName>
    </submittedName>
</protein>
<gene>
    <name evidence="2" type="ORF">NCTC4824_02292</name>
</gene>
<feature type="transmembrane region" description="Helical" evidence="1">
    <location>
        <begin position="16"/>
        <end position="41"/>
    </location>
</feature>
<reference evidence="2 3" key="1">
    <citation type="submission" date="2018-06" db="EMBL/GenBank/DDBJ databases">
        <authorList>
            <consortium name="Pathogen Informatics"/>
            <person name="Doyle S."/>
        </authorList>
    </citation>
    <scope>NUCLEOTIDE SEQUENCE [LARGE SCALE GENOMIC DNA]</scope>
    <source>
        <strain evidence="2 3">NCTC4824</strain>
    </source>
</reference>
<accession>A0A2X4ZEM0</accession>
<evidence type="ECO:0000313" key="2">
    <source>
        <dbReference type="EMBL" id="SQI58914.1"/>
    </source>
</evidence>
<dbReference type="Proteomes" id="UP000249134">
    <property type="component" value="Chromosome 1"/>
</dbReference>
<dbReference type="AlphaFoldDB" id="A0A2X4ZEM0"/>
<evidence type="ECO:0000256" key="1">
    <source>
        <dbReference type="SAM" id="Phobius"/>
    </source>
</evidence>
<keyword evidence="3" id="KW-1185">Reference proteome</keyword>
<proteinExistence type="predicted"/>
<feature type="transmembrane region" description="Helical" evidence="1">
    <location>
        <begin position="53"/>
        <end position="72"/>
    </location>
</feature>
<evidence type="ECO:0000313" key="3">
    <source>
        <dbReference type="Proteomes" id="UP000249134"/>
    </source>
</evidence>
<dbReference type="RefSeq" id="WP_066138698.1">
    <property type="nucleotide sequence ID" value="NZ_CBCSGM010000001.1"/>
</dbReference>
<sequence>MGVYSKVYSSVLRKNFMLLIIASFLLIVMFAFWIGVPFFVLGNFLFDLNIPNYLKLFFITVFVGMLFTSFFIPINWKVAYEIGGIKQQSKVKVFSYLQALFILISSSIFYLLFSILL</sequence>
<keyword evidence="1" id="KW-0812">Transmembrane</keyword>
<feature type="transmembrane region" description="Helical" evidence="1">
    <location>
        <begin position="93"/>
        <end position="116"/>
    </location>
</feature>
<organism evidence="2 3">
    <name type="scientific">Lederbergia lenta</name>
    <name type="common">Bacillus lentus</name>
    <dbReference type="NCBI Taxonomy" id="1467"/>
    <lineage>
        <taxon>Bacteria</taxon>
        <taxon>Bacillati</taxon>
        <taxon>Bacillota</taxon>
        <taxon>Bacilli</taxon>
        <taxon>Bacillales</taxon>
        <taxon>Bacillaceae</taxon>
        <taxon>Lederbergia</taxon>
    </lineage>
</organism>
<dbReference type="KEGG" id="blen:NCTC4824_02292"/>
<dbReference type="STRING" id="1348624.GCA_001591545_01344"/>
<name>A0A2X4ZEM0_LEDLE</name>